<accession>A0A835MA90</accession>
<gene>
    <name evidence="3" type="ORF">IFM89_019209</name>
</gene>
<dbReference type="InterPro" id="IPR019128">
    <property type="entry name" value="Dcc1"/>
</dbReference>
<dbReference type="GO" id="GO:0034088">
    <property type="term" value="P:maintenance of mitotic sister chromatid cohesion"/>
    <property type="evidence" value="ECO:0007669"/>
    <property type="project" value="TreeGrafter"/>
</dbReference>
<sequence>MAEAVLNLEQQNSSISITYDTNFGPHDDIILLEIDDKLLPHVLNNRVTIRGNVEEDAVLCTPSTTYALKFVGTTNSVFLIPPFGDVEASVASVIKVAPGVMELVEVAPKLEKLKMLLKENQYNGNEDFMEMGESCEIGLYRWDDLVERVQASDVELREGLRAFSAVEINGYWRVVEESFMGMVLNMLLHNSVLSGWSLDGLVENEVVGVLESDGFLREIARLCLEMYGDKVEDEVGGGYVWKLNEKRVCVHFARSVLNEGKMKMESFMEKWMQKIPSGMSVSFEMLEGEVLLEKLGIETWIRSFSVSSLPLTPAERFAALFRERQKWESMDLEPYIRDLRVPGLSAEGLLLKYTRRTQPTADAEPIFSAR</sequence>
<keyword evidence="2" id="KW-0235">DNA replication</keyword>
<evidence type="ECO:0000313" key="4">
    <source>
        <dbReference type="Proteomes" id="UP000631114"/>
    </source>
</evidence>
<dbReference type="EMBL" id="JADFTS010000001">
    <property type="protein sequence ID" value="KAF9625120.1"/>
    <property type="molecule type" value="Genomic_DNA"/>
</dbReference>
<dbReference type="GO" id="GO:0000785">
    <property type="term" value="C:chromatin"/>
    <property type="evidence" value="ECO:0007669"/>
    <property type="project" value="TreeGrafter"/>
</dbReference>
<name>A0A835MA90_9MAGN</name>
<protein>
    <recommendedName>
        <fullName evidence="5">Sister chromatid cohesion protein DCC1</fullName>
    </recommendedName>
</protein>
<dbReference type="GO" id="GO:0000775">
    <property type="term" value="C:chromosome, centromeric region"/>
    <property type="evidence" value="ECO:0007669"/>
    <property type="project" value="TreeGrafter"/>
</dbReference>
<dbReference type="PANTHER" id="PTHR13395">
    <property type="entry name" value="SISTER CHROMATID COHESION PROTEIN DCC1-RELATED"/>
    <property type="match status" value="1"/>
</dbReference>
<proteinExistence type="inferred from homology"/>
<evidence type="ECO:0008006" key="5">
    <source>
        <dbReference type="Google" id="ProtNLM"/>
    </source>
</evidence>
<evidence type="ECO:0000256" key="2">
    <source>
        <dbReference type="ARBA" id="ARBA00022705"/>
    </source>
</evidence>
<keyword evidence="4" id="KW-1185">Reference proteome</keyword>
<organism evidence="3 4">
    <name type="scientific">Coptis chinensis</name>
    <dbReference type="NCBI Taxonomy" id="261450"/>
    <lineage>
        <taxon>Eukaryota</taxon>
        <taxon>Viridiplantae</taxon>
        <taxon>Streptophyta</taxon>
        <taxon>Embryophyta</taxon>
        <taxon>Tracheophyta</taxon>
        <taxon>Spermatophyta</taxon>
        <taxon>Magnoliopsida</taxon>
        <taxon>Ranunculales</taxon>
        <taxon>Ranunculaceae</taxon>
        <taxon>Coptidoideae</taxon>
        <taxon>Coptis</taxon>
    </lineage>
</organism>
<reference evidence="3 4" key="1">
    <citation type="submission" date="2020-10" db="EMBL/GenBank/DDBJ databases">
        <title>The Coptis chinensis genome and diversification of protoberbering-type alkaloids.</title>
        <authorList>
            <person name="Wang B."/>
            <person name="Shu S."/>
            <person name="Song C."/>
            <person name="Liu Y."/>
        </authorList>
    </citation>
    <scope>NUCLEOTIDE SEQUENCE [LARGE SCALE GENOMIC DNA]</scope>
    <source>
        <strain evidence="3">HL-2020</strain>
        <tissue evidence="3">Leaf</tissue>
    </source>
</reference>
<dbReference type="GO" id="GO:0031390">
    <property type="term" value="C:Ctf18 RFC-like complex"/>
    <property type="evidence" value="ECO:0007669"/>
    <property type="project" value="InterPro"/>
</dbReference>
<evidence type="ECO:0000313" key="3">
    <source>
        <dbReference type="EMBL" id="KAF9625120.1"/>
    </source>
</evidence>
<dbReference type="GO" id="GO:0006260">
    <property type="term" value="P:DNA replication"/>
    <property type="evidence" value="ECO:0007669"/>
    <property type="project" value="UniProtKB-KW"/>
</dbReference>
<comment type="similarity">
    <text evidence="1">Belongs to the DCC1 family.</text>
</comment>
<dbReference type="Pfam" id="PF09724">
    <property type="entry name" value="Dcc1"/>
    <property type="match status" value="1"/>
</dbReference>
<dbReference type="Proteomes" id="UP000631114">
    <property type="component" value="Unassembled WGS sequence"/>
</dbReference>
<comment type="caution">
    <text evidence="3">The sequence shown here is derived from an EMBL/GenBank/DDBJ whole genome shotgun (WGS) entry which is preliminary data.</text>
</comment>
<evidence type="ECO:0000256" key="1">
    <source>
        <dbReference type="ARBA" id="ARBA00007017"/>
    </source>
</evidence>
<dbReference type="AlphaFoldDB" id="A0A835MA90"/>
<dbReference type="PANTHER" id="PTHR13395:SF6">
    <property type="entry name" value="SISTER CHROMATID COHESION PROTEIN DCC1"/>
    <property type="match status" value="1"/>
</dbReference>
<dbReference type="OrthoDB" id="5199543at2759"/>